<evidence type="ECO:0000256" key="5">
    <source>
        <dbReference type="SAM" id="Phobius"/>
    </source>
</evidence>
<dbReference type="SUPFAM" id="SSF55874">
    <property type="entry name" value="ATPase domain of HSP90 chaperone/DNA topoisomerase II/histidine kinase"/>
    <property type="match status" value="1"/>
</dbReference>
<evidence type="ECO:0000256" key="1">
    <source>
        <dbReference type="ARBA" id="ARBA00022679"/>
    </source>
</evidence>
<gene>
    <name evidence="7" type="ordered locus">FraEuI1c_5765</name>
</gene>
<feature type="transmembrane region" description="Helical" evidence="5">
    <location>
        <begin position="62"/>
        <end position="80"/>
    </location>
</feature>
<feature type="transmembrane region" description="Helical" evidence="5">
    <location>
        <begin position="580"/>
        <end position="598"/>
    </location>
</feature>
<dbReference type="InterPro" id="IPR003594">
    <property type="entry name" value="HATPase_dom"/>
</dbReference>
<protein>
    <submittedName>
        <fullName evidence="7">Putative signal transduction histidine kinase</fullName>
    </submittedName>
</protein>
<dbReference type="HOGENOM" id="CLU_013384_0_0_11"/>
<feature type="transmembrane region" description="Helical" evidence="5">
    <location>
        <begin position="521"/>
        <end position="543"/>
    </location>
</feature>
<dbReference type="Gene3D" id="3.30.565.10">
    <property type="entry name" value="Histidine kinase-like ATPase, C-terminal domain"/>
    <property type="match status" value="1"/>
</dbReference>
<evidence type="ECO:0000259" key="6">
    <source>
        <dbReference type="Pfam" id="PF02518"/>
    </source>
</evidence>
<dbReference type="EMBL" id="CP002299">
    <property type="protein sequence ID" value="ADP83749.1"/>
    <property type="molecule type" value="Genomic_DNA"/>
</dbReference>
<feature type="transmembrane region" description="Helical" evidence="5">
    <location>
        <begin position="87"/>
        <end position="105"/>
    </location>
</feature>
<feature type="transmembrane region" description="Helical" evidence="5">
    <location>
        <begin position="117"/>
        <end position="134"/>
    </location>
</feature>
<organism evidence="7 8">
    <name type="scientific">Pseudofrankia inefficax (strain DSM 45817 / CECT 9037 / DDB 130130 / EuI1c)</name>
    <name type="common">Frankia inefficax</name>
    <dbReference type="NCBI Taxonomy" id="298654"/>
    <lineage>
        <taxon>Bacteria</taxon>
        <taxon>Bacillati</taxon>
        <taxon>Actinomycetota</taxon>
        <taxon>Actinomycetes</taxon>
        <taxon>Frankiales</taxon>
        <taxon>Frankiaceae</taxon>
        <taxon>Pseudofrankia</taxon>
    </lineage>
</organism>
<dbReference type="Proteomes" id="UP000002484">
    <property type="component" value="Chromosome"/>
</dbReference>
<dbReference type="Pfam" id="PF02518">
    <property type="entry name" value="HATPase_c"/>
    <property type="match status" value="1"/>
</dbReference>
<keyword evidence="3" id="KW-0902">Two-component regulatory system</keyword>
<evidence type="ECO:0000256" key="2">
    <source>
        <dbReference type="ARBA" id="ARBA00022777"/>
    </source>
</evidence>
<feature type="compositionally biased region" description="Gly residues" evidence="4">
    <location>
        <begin position="412"/>
        <end position="421"/>
    </location>
</feature>
<feature type="transmembrane region" description="Helical" evidence="5">
    <location>
        <begin position="488"/>
        <end position="509"/>
    </location>
</feature>
<dbReference type="InterPro" id="IPR050482">
    <property type="entry name" value="Sensor_HK_TwoCompSys"/>
</dbReference>
<feature type="domain" description="Histidine kinase/HSP90-like ATPase" evidence="6">
    <location>
        <begin position="348"/>
        <end position="463"/>
    </location>
</feature>
<keyword evidence="5" id="KW-1133">Transmembrane helix</keyword>
<feature type="transmembrane region" description="Helical" evidence="5">
    <location>
        <begin position="555"/>
        <end position="574"/>
    </location>
</feature>
<keyword evidence="5" id="KW-0812">Transmembrane</keyword>
<evidence type="ECO:0000313" key="7">
    <source>
        <dbReference type="EMBL" id="ADP83749.1"/>
    </source>
</evidence>
<dbReference type="InterPro" id="IPR036890">
    <property type="entry name" value="HATPase_C_sf"/>
</dbReference>
<dbReference type="GO" id="GO:0016301">
    <property type="term" value="F:kinase activity"/>
    <property type="evidence" value="ECO:0007669"/>
    <property type="project" value="UniProtKB-KW"/>
</dbReference>
<evidence type="ECO:0000256" key="4">
    <source>
        <dbReference type="SAM" id="MobiDB-lite"/>
    </source>
</evidence>
<feature type="transmembrane region" description="Helical" evidence="5">
    <location>
        <begin position="161"/>
        <end position="183"/>
    </location>
</feature>
<dbReference type="eggNOG" id="COG4585">
    <property type="taxonomic scope" value="Bacteria"/>
</dbReference>
<feature type="transmembrane region" description="Helical" evidence="5">
    <location>
        <begin position="605"/>
        <end position="624"/>
    </location>
</feature>
<feature type="region of interest" description="Disordered" evidence="4">
    <location>
        <begin position="403"/>
        <end position="425"/>
    </location>
</feature>
<name>E3IVU7_PSEI1</name>
<dbReference type="AlphaFoldDB" id="E3IVU7"/>
<sequence>MSYGTAQAAYSVGDWMTARALDAFASVIFRGLAVLRALVVLYAVAYVAVWWHDWYGPHPWRLVGPALVLGWSIAWVAVAARRALPRWIVLADVAVGATIGLTAPWTVPDPSLGDPSSWVFFSVLLSGMGAVCALRTRWSLAVMLVLAAAHAVPAYDHRPPILTSTGLLLFICVALRQSIVLLVRVATQADAWLEAVGARARAEAVAAARARADRAHERFLHDTVLNMLAGIGLGGAGRACPPAAAPAVAAQPAPALEAVRSRCRRIVDQVESLLAGSGDAAAGPQADPDANLDGLVAGVVDEALDDGLTVAYRFVRVQRPRWRRPARGGTADCPKTLAEEPLPVDVAAALAAAVREALTNVRRHAGVAAARVTVVRWLDGVRVRIDDAGVGFDAARFDAAHVDPTPAEGAGPPAGGGGAGDDAGRARLGLRGSVHGRMVDVGGWARILSRPGIGTRVELHWQAAQPAVARSEHGADLRRDYEQAIRRGVGIAVLTGVAVLSLPAIGYRGHARLPAGPLHPIAPVASLLLWAVVAAGALSTVVIIRRRPLDGREALVVLAFVALVILTGATLAPGDEVIRIYDWAGTVAPTVLLLPITVSRPTRQWALAVAVIVGVELAVGLMRLGSQPLDVVRLLGLLYGVSTIQLLVTVAGPVLRATAETTTAAAAMDAELGASQDAAAAIRRDRARRLARLNRDVLPLLRSVGAGGADPREETVRRLCASRARALRRMLSGGGGPAGPLTELETAIDAAEARGAMVVLQVAGELAAVATDVREELVDLLSETLRVAPPGRVTVTLLCDGGEGFISYPAAPGVVAEAGPEPRLAALSALVTRTELDEDNTVVELRWPVSATAA</sequence>
<accession>E3IVU7</accession>
<dbReference type="RefSeq" id="WP_013426867.1">
    <property type="nucleotide sequence ID" value="NC_014666.1"/>
</dbReference>
<dbReference type="InParanoid" id="E3IVU7"/>
<keyword evidence="5" id="KW-0472">Membrane</keyword>
<feature type="transmembrane region" description="Helical" evidence="5">
    <location>
        <begin position="139"/>
        <end position="155"/>
    </location>
</feature>
<dbReference type="PANTHER" id="PTHR24421">
    <property type="entry name" value="NITRATE/NITRITE SENSOR PROTEIN NARX-RELATED"/>
    <property type="match status" value="1"/>
</dbReference>
<dbReference type="GO" id="GO:0000160">
    <property type="term" value="P:phosphorelay signal transduction system"/>
    <property type="evidence" value="ECO:0007669"/>
    <property type="project" value="UniProtKB-KW"/>
</dbReference>
<keyword evidence="8" id="KW-1185">Reference proteome</keyword>
<proteinExistence type="predicted"/>
<dbReference type="KEGG" id="fri:FraEuI1c_5765"/>
<evidence type="ECO:0000256" key="3">
    <source>
        <dbReference type="ARBA" id="ARBA00023012"/>
    </source>
</evidence>
<keyword evidence="2 7" id="KW-0418">Kinase</keyword>
<keyword evidence="1" id="KW-0808">Transferase</keyword>
<dbReference type="STRING" id="298654.FraEuI1c_5765"/>
<evidence type="ECO:0000313" key="8">
    <source>
        <dbReference type="Proteomes" id="UP000002484"/>
    </source>
</evidence>
<reference evidence="7 8" key="1">
    <citation type="submission" date="2010-10" db="EMBL/GenBank/DDBJ databases">
        <title>Complete sequence of Frankia sp. EuI1c.</title>
        <authorList>
            <consortium name="US DOE Joint Genome Institute"/>
            <person name="Lucas S."/>
            <person name="Copeland A."/>
            <person name="Lapidus A."/>
            <person name="Cheng J.-F."/>
            <person name="Bruce D."/>
            <person name="Goodwin L."/>
            <person name="Pitluck S."/>
            <person name="Chertkov O."/>
            <person name="Detter J.C."/>
            <person name="Han C."/>
            <person name="Tapia R."/>
            <person name="Land M."/>
            <person name="Hauser L."/>
            <person name="Jeffries C."/>
            <person name="Kyrpides N."/>
            <person name="Ivanova N."/>
            <person name="Mikhailova N."/>
            <person name="Beauchemin N."/>
            <person name="Sen A."/>
            <person name="Sur S.A."/>
            <person name="Gtari M."/>
            <person name="Wall L."/>
            <person name="Tisa L."/>
            <person name="Woyke T."/>
        </authorList>
    </citation>
    <scope>NUCLEOTIDE SEQUENCE [LARGE SCALE GENOMIC DNA]</scope>
    <source>
        <strain evidence="8">DSM 45817 / CECT 9037 / EuI1c</strain>
    </source>
</reference>
<feature type="transmembrane region" description="Helical" evidence="5">
    <location>
        <begin position="27"/>
        <end position="50"/>
    </location>
</feature>
<feature type="transmembrane region" description="Helical" evidence="5">
    <location>
        <begin position="636"/>
        <end position="655"/>
    </location>
</feature>